<evidence type="ECO:0000313" key="1">
    <source>
        <dbReference type="EMBL" id="MEQ2157769.1"/>
    </source>
</evidence>
<comment type="caution">
    <text evidence="1">The sequence shown here is derived from an EMBL/GenBank/DDBJ whole genome shotgun (WGS) entry which is preliminary data.</text>
</comment>
<keyword evidence="2" id="KW-1185">Reference proteome</keyword>
<dbReference type="Proteomes" id="UP001476798">
    <property type="component" value="Unassembled WGS sequence"/>
</dbReference>
<feature type="non-terminal residue" evidence="1">
    <location>
        <position position="1"/>
    </location>
</feature>
<organism evidence="1 2">
    <name type="scientific">Goodea atripinnis</name>
    <dbReference type="NCBI Taxonomy" id="208336"/>
    <lineage>
        <taxon>Eukaryota</taxon>
        <taxon>Metazoa</taxon>
        <taxon>Chordata</taxon>
        <taxon>Craniata</taxon>
        <taxon>Vertebrata</taxon>
        <taxon>Euteleostomi</taxon>
        <taxon>Actinopterygii</taxon>
        <taxon>Neopterygii</taxon>
        <taxon>Teleostei</taxon>
        <taxon>Neoteleostei</taxon>
        <taxon>Acanthomorphata</taxon>
        <taxon>Ovalentaria</taxon>
        <taxon>Atherinomorphae</taxon>
        <taxon>Cyprinodontiformes</taxon>
        <taxon>Goodeidae</taxon>
        <taxon>Goodea</taxon>
    </lineage>
</organism>
<dbReference type="EMBL" id="JAHRIO010000234">
    <property type="protein sequence ID" value="MEQ2157769.1"/>
    <property type="molecule type" value="Genomic_DNA"/>
</dbReference>
<protein>
    <submittedName>
        <fullName evidence="1">Uncharacterized protein</fullName>
    </submittedName>
</protein>
<gene>
    <name evidence="1" type="ORF">GOODEAATRI_005228</name>
</gene>
<sequence length="129" mass="14541">NMMQMCSCHFQHSLRPGCFGLSLKDSFFKHKKKDTPIKVHVLQVSEGREKPSSTPVLTLLCRSKQDSTHGLESCVTSTWTTEGIKDPAAQNERENFVGKMLPVLLCNFRFIVSSLADHWESIFLTAAIQ</sequence>
<accession>A0ABV0MGB0</accession>
<proteinExistence type="predicted"/>
<reference evidence="1 2" key="1">
    <citation type="submission" date="2021-06" db="EMBL/GenBank/DDBJ databases">
        <authorList>
            <person name="Palmer J.M."/>
        </authorList>
    </citation>
    <scope>NUCLEOTIDE SEQUENCE [LARGE SCALE GENOMIC DNA]</scope>
    <source>
        <strain evidence="1 2">GA_2019</strain>
        <tissue evidence="1">Muscle</tissue>
    </source>
</reference>
<evidence type="ECO:0000313" key="2">
    <source>
        <dbReference type="Proteomes" id="UP001476798"/>
    </source>
</evidence>
<name>A0ABV0MGB0_9TELE</name>